<dbReference type="EMBL" id="JANCYU010000031">
    <property type="protein sequence ID" value="KAK4525484.1"/>
    <property type="molecule type" value="Genomic_DNA"/>
</dbReference>
<dbReference type="GO" id="GO:0046872">
    <property type="term" value="F:metal ion binding"/>
    <property type="evidence" value="ECO:0007669"/>
    <property type="project" value="UniProtKB-KW"/>
</dbReference>
<reference evidence="4 5" key="1">
    <citation type="submission" date="2022-07" db="EMBL/GenBank/DDBJ databases">
        <title>Genome-wide signatures of adaptation to extreme environments.</title>
        <authorList>
            <person name="Cho C.H."/>
            <person name="Yoon H.S."/>
        </authorList>
    </citation>
    <scope>NUCLEOTIDE SEQUENCE [LARGE SCALE GENOMIC DNA]</scope>
    <source>
        <strain evidence="4 5">108.79 E11</strain>
    </source>
</reference>
<dbReference type="AlphaFoldDB" id="A0AAV9IDT5"/>
<keyword evidence="1" id="KW-0479">Metal-binding</keyword>
<name>A0AAV9IDT5_9RHOD</name>
<keyword evidence="2" id="KW-0560">Oxidoreductase</keyword>
<dbReference type="InterPro" id="IPR027443">
    <property type="entry name" value="IPNS-like_sf"/>
</dbReference>
<evidence type="ECO:0000313" key="4">
    <source>
        <dbReference type="EMBL" id="KAK4525484.1"/>
    </source>
</evidence>
<keyword evidence="5" id="KW-1185">Reference proteome</keyword>
<dbReference type="Proteomes" id="UP001300502">
    <property type="component" value="Unassembled WGS sequence"/>
</dbReference>
<dbReference type="PANTHER" id="PTHR10209">
    <property type="entry name" value="OXIDOREDUCTASE, 2OG-FE II OXYGENASE FAMILY PROTEIN"/>
    <property type="match status" value="1"/>
</dbReference>
<organism evidence="4 5">
    <name type="scientific">Galdieria yellowstonensis</name>
    <dbReference type="NCBI Taxonomy" id="3028027"/>
    <lineage>
        <taxon>Eukaryota</taxon>
        <taxon>Rhodophyta</taxon>
        <taxon>Bangiophyceae</taxon>
        <taxon>Galdieriales</taxon>
        <taxon>Galdieriaceae</taxon>
        <taxon>Galdieria</taxon>
    </lineage>
</organism>
<dbReference type="PANTHER" id="PTHR10209:SF874">
    <property type="entry name" value="2-OXOGLUTARATE (2OG) AND FE(II)-DEPENDENT OXYGENASE SUPERFAMILY PROTEIN"/>
    <property type="match status" value="1"/>
</dbReference>
<dbReference type="SUPFAM" id="SSF51197">
    <property type="entry name" value="Clavaminate synthase-like"/>
    <property type="match status" value="1"/>
</dbReference>
<evidence type="ECO:0000256" key="1">
    <source>
        <dbReference type="ARBA" id="ARBA00022723"/>
    </source>
</evidence>
<dbReference type="Gene3D" id="2.60.120.330">
    <property type="entry name" value="B-lactam Antibiotic, Isopenicillin N Synthase, Chain"/>
    <property type="match status" value="1"/>
</dbReference>
<protein>
    <recommendedName>
        <fullName evidence="6">Isopenicillin N synthase-like Fe(2+) 2OG dioxygenase domain-containing protein</fullName>
    </recommendedName>
</protein>
<evidence type="ECO:0000256" key="2">
    <source>
        <dbReference type="ARBA" id="ARBA00023002"/>
    </source>
</evidence>
<sequence length="345" mass="39360">MKLPSFSVEKFLGNASDAFEECSSLAEALHTYGSVIVKDSRIDELENESYLDLMERYFAQPKEEKLNDARAELHYQVGTTPELVEYPRDMSEELTSLTANNLPTPFDGPDKKWRFQWRIGARREYTKFPELLAEPVIPENFPEWKQVMDSWGQKLLDAVFTVSEMLSIGLGLGASTLPELIRFGTHLLSPTGSDLNLYGDKPGTVLAGFHYDISFLTIHGRSRFPGLYLWTSEGERIPCKIPKGCLLVQSGAQLEYLTGGYIKKGYYEIIVSEDTCEMVKRRKRRNDHLWAVHPTMYVHVEPDRVLQPLGEFSHGIQADWYPPIYAGEQVEEELESIRLTRIVGN</sequence>
<evidence type="ECO:0008006" key="6">
    <source>
        <dbReference type="Google" id="ProtNLM"/>
    </source>
</evidence>
<dbReference type="GO" id="GO:0016491">
    <property type="term" value="F:oxidoreductase activity"/>
    <property type="evidence" value="ECO:0007669"/>
    <property type="project" value="UniProtKB-KW"/>
</dbReference>
<comment type="caution">
    <text evidence="4">The sequence shown here is derived from an EMBL/GenBank/DDBJ whole genome shotgun (WGS) entry which is preliminary data.</text>
</comment>
<evidence type="ECO:0000313" key="5">
    <source>
        <dbReference type="Proteomes" id="UP001300502"/>
    </source>
</evidence>
<accession>A0AAV9IDT5</accession>
<evidence type="ECO:0000256" key="3">
    <source>
        <dbReference type="ARBA" id="ARBA00023004"/>
    </source>
</evidence>
<gene>
    <name evidence="4" type="ORF">GAYE_SCF13G3392</name>
</gene>
<proteinExistence type="predicted"/>
<keyword evidence="3" id="KW-0408">Iron</keyword>